<name>A7TNI4_VANPO</name>
<accession>A7TNI4</accession>
<keyword evidence="2" id="KW-1185">Reference proteome</keyword>
<dbReference type="InParanoid" id="A7TNI4"/>
<dbReference type="GeneID" id="5544294"/>
<dbReference type="HOGENOM" id="CLU_150213_0_0_1"/>
<dbReference type="EMBL" id="DS480431">
    <property type="protein sequence ID" value="EDO16167.1"/>
    <property type="molecule type" value="Genomic_DNA"/>
</dbReference>
<gene>
    <name evidence="1" type="ORF">Kpol_1026p14</name>
</gene>
<reference evidence="1 2" key="1">
    <citation type="journal article" date="2007" name="Proc. Natl. Acad. Sci. U.S.A.">
        <title>Independent sorting-out of thousands of duplicated gene pairs in two yeast species descended from a whole-genome duplication.</title>
        <authorList>
            <person name="Scannell D.R."/>
            <person name="Frank A.C."/>
            <person name="Conant G.C."/>
            <person name="Byrne K.P."/>
            <person name="Woolfit M."/>
            <person name="Wolfe K.H."/>
        </authorList>
    </citation>
    <scope>NUCLEOTIDE SEQUENCE [LARGE SCALE GENOMIC DNA]</scope>
    <source>
        <strain evidence="2">ATCC 22028 / DSM 70294 / BCRC 21397 / CBS 2163 / NBRC 10782 / NRRL Y-8283 / UCD 57-17</strain>
    </source>
</reference>
<evidence type="ECO:0000313" key="2">
    <source>
        <dbReference type="Proteomes" id="UP000000267"/>
    </source>
</evidence>
<proteinExistence type="predicted"/>
<organism evidence="2">
    <name type="scientific">Vanderwaltozyma polyspora (strain ATCC 22028 / DSM 70294 / BCRC 21397 / CBS 2163 / NBRC 10782 / NRRL Y-8283 / UCD 57-17)</name>
    <name type="common">Kluyveromyces polysporus</name>
    <dbReference type="NCBI Taxonomy" id="436907"/>
    <lineage>
        <taxon>Eukaryota</taxon>
        <taxon>Fungi</taxon>
        <taxon>Dikarya</taxon>
        <taxon>Ascomycota</taxon>
        <taxon>Saccharomycotina</taxon>
        <taxon>Saccharomycetes</taxon>
        <taxon>Saccharomycetales</taxon>
        <taxon>Saccharomycetaceae</taxon>
        <taxon>Vanderwaltozyma</taxon>
    </lineage>
</organism>
<dbReference type="PhylomeDB" id="A7TNI4"/>
<dbReference type="eggNOG" id="ENOG502S3YH">
    <property type="taxonomic scope" value="Eukaryota"/>
</dbReference>
<dbReference type="Proteomes" id="UP000000267">
    <property type="component" value="Unassembled WGS sequence"/>
</dbReference>
<dbReference type="OMA" id="RAYAKSW"/>
<sequence>MLLRNILKSSTLSRAVRLAPIFKPTSIQSAVVPKRWYAKSWDDRQANNNLEAHLKVQKLMDDINSHPTIVSKLEDIKNIMVEKGLVNSDEDKRLGIKQMINILMDKDLRRAMNELKEELANAGIQLGPDQLGPLMTVLGLEQPKK</sequence>
<dbReference type="OrthoDB" id="10008801at2759"/>
<evidence type="ECO:0000313" key="1">
    <source>
        <dbReference type="EMBL" id="EDO16167.1"/>
    </source>
</evidence>
<dbReference type="RefSeq" id="XP_001644025.1">
    <property type="nucleotide sequence ID" value="XM_001643975.1"/>
</dbReference>
<protein>
    <submittedName>
        <fullName evidence="1">Uncharacterized protein</fullName>
    </submittedName>
</protein>
<dbReference type="AlphaFoldDB" id="A7TNI4"/>
<dbReference type="KEGG" id="vpo:Kpol_1026p14"/>